<reference evidence="9 10" key="1">
    <citation type="journal article" date="2014" name="BMC Genomics">
        <title>Comparative genomics of the major fungal agents of human and animal Sporotrichosis: Sporothrix schenckii and Sporothrix brasiliensis.</title>
        <authorList>
            <person name="Teixeira M.M."/>
            <person name="de Almeida L.G."/>
            <person name="Kubitschek-Barreira P."/>
            <person name="Alves F.L."/>
            <person name="Kioshima E.S."/>
            <person name="Abadio A.K."/>
            <person name="Fernandes L."/>
            <person name="Derengowski L.S."/>
            <person name="Ferreira K.S."/>
            <person name="Souza R.C."/>
            <person name="Ruiz J.C."/>
            <person name="de Andrade N.C."/>
            <person name="Paes H.C."/>
            <person name="Nicola A.M."/>
            <person name="Albuquerque P."/>
            <person name="Gerber A.L."/>
            <person name="Martins V.P."/>
            <person name="Peconick L.D."/>
            <person name="Neto A.V."/>
            <person name="Chaucanez C.B."/>
            <person name="Silva P.A."/>
            <person name="Cunha O.L."/>
            <person name="de Oliveira F.F."/>
            <person name="dos Santos T.C."/>
            <person name="Barros A.L."/>
            <person name="Soares M.A."/>
            <person name="de Oliveira L.M."/>
            <person name="Marini M.M."/>
            <person name="Villalobos-Duno H."/>
            <person name="Cunha M.M."/>
            <person name="de Hoog S."/>
            <person name="da Silveira J.F."/>
            <person name="Henrissat B."/>
            <person name="Nino-Vega G.A."/>
            <person name="Cisalpino P.S."/>
            <person name="Mora-Montes H.M."/>
            <person name="Almeida S.R."/>
            <person name="Stajich J.E."/>
            <person name="Lopes-Bezerra L.M."/>
            <person name="Vasconcelos A.T."/>
            <person name="Felipe M.S."/>
        </authorList>
    </citation>
    <scope>NUCLEOTIDE SEQUENCE [LARGE SCALE GENOMIC DNA]</scope>
    <source>
        <strain evidence="9 10">1099-18</strain>
    </source>
</reference>
<feature type="transmembrane region" description="Helical" evidence="8">
    <location>
        <begin position="121"/>
        <end position="144"/>
    </location>
</feature>
<evidence type="ECO:0000256" key="7">
    <source>
        <dbReference type="SAM" id="MobiDB-lite"/>
    </source>
</evidence>
<dbReference type="AlphaFoldDB" id="A0A0F2LX83"/>
<comment type="subcellular location">
    <subcellularLocation>
        <location evidence="1">Cell membrane</location>
        <topology evidence="1">Multi-pass membrane protein</topology>
    </subcellularLocation>
</comment>
<evidence type="ECO:0008006" key="11">
    <source>
        <dbReference type="Google" id="ProtNLM"/>
    </source>
</evidence>
<comment type="caution">
    <text evidence="9">The sequence shown here is derived from an EMBL/GenBank/DDBJ whole genome shotgun (WGS) entry which is preliminary data.</text>
</comment>
<feature type="transmembrane region" description="Helical" evidence="8">
    <location>
        <begin position="467"/>
        <end position="487"/>
    </location>
</feature>
<reference evidence="9 10" key="2">
    <citation type="journal article" date="2015" name="Eukaryot. Cell">
        <title>Asexual propagation of a virulent clone complex in a human and feline outbreak of sporotrichosis.</title>
        <authorList>
            <person name="Teixeira Mde M."/>
            <person name="Rodrigues A.M."/>
            <person name="Tsui C.K."/>
            <person name="de Almeida L.G."/>
            <person name="Van Diepeningen A.D."/>
            <person name="van den Ende B.G."/>
            <person name="Fernandes G.F."/>
            <person name="Kano R."/>
            <person name="Hamelin R.C."/>
            <person name="Lopes-Bezerra L.M."/>
            <person name="Vasconcelos A.T."/>
            <person name="de Hoog S."/>
            <person name="de Camargo Z.P."/>
            <person name="Felipe M.S."/>
        </authorList>
    </citation>
    <scope>NUCLEOTIDE SEQUENCE [LARGE SCALE GENOMIC DNA]</scope>
    <source>
        <strain evidence="9 10">1099-18</strain>
    </source>
</reference>
<proteinExistence type="inferred from homology"/>
<dbReference type="GO" id="GO:0005886">
    <property type="term" value="C:plasma membrane"/>
    <property type="evidence" value="ECO:0007669"/>
    <property type="project" value="UniProtKB-SubCell"/>
</dbReference>
<dbReference type="VEuPathDB" id="FungiDB:SPSK_03227"/>
<feature type="transmembrane region" description="Helical" evidence="8">
    <location>
        <begin position="151"/>
        <end position="176"/>
    </location>
</feature>
<feature type="transmembrane region" description="Helical" evidence="8">
    <location>
        <begin position="396"/>
        <end position="418"/>
    </location>
</feature>
<accession>A0A0F2LX83</accession>
<feature type="transmembrane region" description="Helical" evidence="8">
    <location>
        <begin position="528"/>
        <end position="544"/>
    </location>
</feature>
<feature type="transmembrane region" description="Helical" evidence="8">
    <location>
        <begin position="78"/>
        <end position="101"/>
    </location>
</feature>
<evidence type="ECO:0000256" key="6">
    <source>
        <dbReference type="ARBA" id="ARBA00023136"/>
    </source>
</evidence>
<evidence type="ECO:0000256" key="2">
    <source>
        <dbReference type="ARBA" id="ARBA00005262"/>
    </source>
</evidence>
<dbReference type="PANTHER" id="PTHR33567">
    <property type="entry name" value="CHROMATE ION TRANSPORTER (EUROFUNG)"/>
    <property type="match status" value="1"/>
</dbReference>
<keyword evidence="4 8" id="KW-0812">Transmembrane</keyword>
<protein>
    <recommendedName>
        <fullName evidence="11">Chromate transporter</fullName>
    </recommendedName>
</protein>
<keyword evidence="6 8" id="KW-0472">Membrane</keyword>
<dbReference type="GO" id="GO:0015109">
    <property type="term" value="F:chromate transmembrane transporter activity"/>
    <property type="evidence" value="ECO:0007669"/>
    <property type="project" value="InterPro"/>
</dbReference>
<feature type="transmembrane region" description="Helical" evidence="8">
    <location>
        <begin position="196"/>
        <end position="218"/>
    </location>
</feature>
<evidence type="ECO:0000256" key="5">
    <source>
        <dbReference type="ARBA" id="ARBA00022989"/>
    </source>
</evidence>
<evidence type="ECO:0000256" key="4">
    <source>
        <dbReference type="ARBA" id="ARBA00022692"/>
    </source>
</evidence>
<dbReference type="InterPro" id="IPR003370">
    <property type="entry name" value="Chromate_transpt"/>
</dbReference>
<feature type="region of interest" description="Disordered" evidence="7">
    <location>
        <begin position="241"/>
        <end position="311"/>
    </location>
</feature>
<feature type="transmembrane region" description="Helical" evidence="8">
    <location>
        <begin position="331"/>
        <end position="350"/>
    </location>
</feature>
<feature type="compositionally biased region" description="Polar residues" evidence="7">
    <location>
        <begin position="286"/>
        <end position="301"/>
    </location>
</feature>
<dbReference type="EMBL" id="AXCR01000010">
    <property type="protein sequence ID" value="KJR82073.1"/>
    <property type="molecule type" value="Genomic_DNA"/>
</dbReference>
<keyword evidence="5 8" id="KW-1133">Transmembrane helix</keyword>
<evidence type="ECO:0000256" key="1">
    <source>
        <dbReference type="ARBA" id="ARBA00004651"/>
    </source>
</evidence>
<dbReference type="KEGG" id="ssck:SPSK_03227"/>
<dbReference type="Proteomes" id="UP000033710">
    <property type="component" value="Unassembled WGS sequence"/>
</dbReference>
<dbReference type="RefSeq" id="XP_016584749.1">
    <property type="nucleotide sequence ID" value="XM_016730068.1"/>
</dbReference>
<evidence type="ECO:0000256" key="3">
    <source>
        <dbReference type="ARBA" id="ARBA00022475"/>
    </source>
</evidence>
<dbReference type="PANTHER" id="PTHR33567:SF3">
    <property type="entry name" value="CHROMATE ION TRANSPORTER (EUROFUNG)"/>
    <property type="match status" value="1"/>
</dbReference>
<feature type="compositionally biased region" description="Low complexity" evidence="7">
    <location>
        <begin position="257"/>
        <end position="269"/>
    </location>
</feature>
<evidence type="ECO:0000313" key="9">
    <source>
        <dbReference type="EMBL" id="KJR82073.1"/>
    </source>
</evidence>
<keyword evidence="3" id="KW-1003">Cell membrane</keyword>
<feature type="transmembrane region" description="Helical" evidence="8">
    <location>
        <begin position="430"/>
        <end position="455"/>
    </location>
</feature>
<comment type="similarity">
    <text evidence="2">Belongs to the chromate ion transporter (CHR) (TC 2.A.51) family.</text>
</comment>
<evidence type="ECO:0000313" key="10">
    <source>
        <dbReference type="Proteomes" id="UP000033710"/>
    </source>
</evidence>
<evidence type="ECO:0000256" key="8">
    <source>
        <dbReference type="SAM" id="Phobius"/>
    </source>
</evidence>
<gene>
    <name evidence="9" type="ORF">SPSK_03227</name>
</gene>
<organism evidence="9 10">
    <name type="scientific">Sporothrix schenckii 1099-18</name>
    <dbReference type="NCBI Taxonomy" id="1397361"/>
    <lineage>
        <taxon>Eukaryota</taxon>
        <taxon>Fungi</taxon>
        <taxon>Dikarya</taxon>
        <taxon>Ascomycota</taxon>
        <taxon>Pezizomycotina</taxon>
        <taxon>Sordariomycetes</taxon>
        <taxon>Sordariomycetidae</taxon>
        <taxon>Ophiostomatales</taxon>
        <taxon>Ophiostomataceae</taxon>
        <taxon>Sporothrix</taxon>
    </lineage>
</organism>
<dbReference type="GeneID" id="27665345"/>
<dbReference type="Pfam" id="PF02417">
    <property type="entry name" value="Chromate_transp"/>
    <property type="match status" value="2"/>
</dbReference>
<sequence>MAIRTWQSRMPRGLSPEALRDFLRVNWHLGFTSFGGPPAHFKIFRDKFVRKEQWIDEQFYQELFSVAQALSGPASTKMLYCINLVHQGTLIAILGFIMWRYASHPGLCYRVLSSLFVLECVAHEICSLPGALAMFGLSLGVANINQSLPGIVYALLSGINAAVVGVIALATVELAAKAITDELTRLLVFFTASAGTLYNALWYFPVLMIASGLATLTYDLRWLHKPVKAIVRMATFWRRRDDEARPEPETGATELGEAQNQRQSQNQSPNEPPANTPSAGGGDDSITASPSPQATQRSGSQPALLASTRDDEPRVIPEPLRINVSWRTGTALIAVFFTVFLVVVVLRGTLTAPPLLYRLFANMCLAGTIIFGGGPVVIPLLREYVVAEGWVSQRDFLVGLAIIQAMPGPNFNFAVFLGSLTAINAGYSSVLGAFVAWLGIFAPGMILVHGTMGVWSAIRNRRIVKAILRGVNAGAVGLIYTAVYRIWQAGYLNQSAQQGESLGDDPWWLVVAATSFVFGRWYGLSPPVTILAGAVMGLIWYGVVSR</sequence>
<feature type="transmembrane region" description="Helical" evidence="8">
    <location>
        <begin position="356"/>
        <end position="381"/>
    </location>
</feature>
<dbReference type="OrthoDB" id="2160638at2759"/>
<name>A0A0F2LX83_SPOSC</name>